<dbReference type="GO" id="GO:0004190">
    <property type="term" value="F:aspartic-type endopeptidase activity"/>
    <property type="evidence" value="ECO:0007669"/>
    <property type="project" value="InterPro"/>
</dbReference>
<evidence type="ECO:0000256" key="3">
    <source>
        <dbReference type="ARBA" id="ARBA00022475"/>
    </source>
</evidence>
<keyword evidence="5 10" id="KW-0812">Transmembrane</keyword>
<name>A0A3G3JTV8_9BACL</name>
<feature type="transmembrane region" description="Helical" evidence="10">
    <location>
        <begin position="415"/>
        <end position="434"/>
    </location>
</feature>
<feature type="transmembrane region" description="Helical" evidence="10">
    <location>
        <begin position="302"/>
        <end position="334"/>
    </location>
</feature>
<protein>
    <submittedName>
        <fullName evidence="11">Trk family potassium uptake protein</fullName>
    </submittedName>
</protein>
<keyword evidence="3" id="KW-1003">Cell membrane</keyword>
<dbReference type="AlphaFoldDB" id="A0A3G3JTV8"/>
<gene>
    <name evidence="11" type="ORF">EAV92_03165</name>
</gene>
<feature type="transmembrane region" description="Helical" evidence="10">
    <location>
        <begin position="86"/>
        <end position="110"/>
    </location>
</feature>
<dbReference type="PANTHER" id="PTHR32024:SF1">
    <property type="entry name" value="KTR SYSTEM POTASSIUM UPTAKE PROTEIN B"/>
    <property type="match status" value="1"/>
</dbReference>
<reference evidence="11 12" key="1">
    <citation type="submission" date="2018-10" db="EMBL/GenBank/DDBJ databases">
        <title>Genome Sequence of Cohnella sp.</title>
        <authorList>
            <person name="Srinivasan S."/>
            <person name="Kim M.K."/>
        </authorList>
    </citation>
    <scope>NUCLEOTIDE SEQUENCE [LARGE SCALE GENOMIC DNA]</scope>
    <source>
        <strain evidence="11 12">18JY8-7</strain>
    </source>
</reference>
<evidence type="ECO:0000256" key="7">
    <source>
        <dbReference type="ARBA" id="ARBA00022989"/>
    </source>
</evidence>
<dbReference type="KEGG" id="coh:EAV92_03165"/>
<keyword evidence="2" id="KW-0813">Transport</keyword>
<feature type="transmembrane region" description="Helical" evidence="10">
    <location>
        <begin position="237"/>
        <end position="256"/>
    </location>
</feature>
<dbReference type="GO" id="GO:0006508">
    <property type="term" value="P:proteolysis"/>
    <property type="evidence" value="ECO:0007669"/>
    <property type="project" value="InterPro"/>
</dbReference>
<dbReference type="GO" id="GO:0015379">
    <property type="term" value="F:potassium:chloride symporter activity"/>
    <property type="evidence" value="ECO:0007669"/>
    <property type="project" value="InterPro"/>
</dbReference>
<keyword evidence="9 10" id="KW-0472">Membrane</keyword>
<evidence type="ECO:0000256" key="1">
    <source>
        <dbReference type="ARBA" id="ARBA00004651"/>
    </source>
</evidence>
<evidence type="ECO:0000313" key="11">
    <source>
        <dbReference type="EMBL" id="AYQ71663.1"/>
    </source>
</evidence>
<sequence length="453" mass="48848">MREKETSGSVLRKRTLITRGSPQQVLVFGFALLVAVGTLLLCLPISIAEGHTLSFHNALFTATSAASVTGLVVVDTGTTFSYFGQAVLLLLIQAGGIGFMTLTTMIALMIGKKISFRERLVLKESLNQNSTEGIVRLIRKVILYSLVIEAAGTVLLALHWMEEMPPGKALYHGLFHAVSIFNNSGFDIIGGFAPYVGDFYFNVVSIVLIFLGSVGFIVLSDLIDYPKNRKLSLHSKVVLSFSGVLIAVGAVIIFIFEFTNAASTGALTVAEKLLSSLFQSTSLRSSGTSTLDIQSLRQATQFFMVIMMFIGASPGSTGGGIKVTTFAIMTAAFVTMVRGKQDVDLFRSRISKDLVYKAITVMFVGLFIVVSATIILSFSENQPFLTVLYETTSAFGTVGFSAGLTSQLTVFGKTVMILLMFAGRLGPFTIALALQSKAKKDLYRYPEGKIILG</sequence>
<dbReference type="InterPro" id="IPR003445">
    <property type="entry name" value="Cat_transpt"/>
</dbReference>
<feature type="transmembrane region" description="Helical" evidence="10">
    <location>
        <begin position="199"/>
        <end position="225"/>
    </location>
</feature>
<evidence type="ECO:0000313" key="12">
    <source>
        <dbReference type="Proteomes" id="UP000269097"/>
    </source>
</evidence>
<dbReference type="InterPro" id="IPR004772">
    <property type="entry name" value="TrkH"/>
</dbReference>
<evidence type="ECO:0000256" key="8">
    <source>
        <dbReference type="ARBA" id="ARBA00023065"/>
    </source>
</evidence>
<evidence type="ECO:0000256" key="4">
    <source>
        <dbReference type="ARBA" id="ARBA00022538"/>
    </source>
</evidence>
<dbReference type="InterPro" id="IPR001969">
    <property type="entry name" value="Aspartic_peptidase_AS"/>
</dbReference>
<dbReference type="GO" id="GO:0005886">
    <property type="term" value="C:plasma membrane"/>
    <property type="evidence" value="ECO:0007669"/>
    <property type="project" value="UniProtKB-SubCell"/>
</dbReference>
<feature type="transmembrane region" description="Helical" evidence="10">
    <location>
        <begin position="354"/>
        <end position="378"/>
    </location>
</feature>
<organism evidence="11 12">
    <name type="scientific">Cohnella candidum</name>
    <dbReference type="NCBI Taxonomy" id="2674991"/>
    <lineage>
        <taxon>Bacteria</taxon>
        <taxon>Bacillati</taxon>
        <taxon>Bacillota</taxon>
        <taxon>Bacilli</taxon>
        <taxon>Bacillales</taxon>
        <taxon>Paenibacillaceae</taxon>
        <taxon>Cohnella</taxon>
    </lineage>
</organism>
<evidence type="ECO:0000256" key="6">
    <source>
        <dbReference type="ARBA" id="ARBA00022958"/>
    </source>
</evidence>
<evidence type="ECO:0000256" key="5">
    <source>
        <dbReference type="ARBA" id="ARBA00022692"/>
    </source>
</evidence>
<evidence type="ECO:0000256" key="10">
    <source>
        <dbReference type="SAM" id="Phobius"/>
    </source>
</evidence>
<keyword evidence="7 10" id="KW-1133">Transmembrane helix</keyword>
<evidence type="ECO:0000256" key="2">
    <source>
        <dbReference type="ARBA" id="ARBA00022448"/>
    </source>
</evidence>
<proteinExistence type="predicted"/>
<keyword evidence="12" id="KW-1185">Reference proteome</keyword>
<dbReference type="PANTHER" id="PTHR32024">
    <property type="entry name" value="TRK SYSTEM POTASSIUM UPTAKE PROTEIN TRKG-RELATED"/>
    <property type="match status" value="1"/>
</dbReference>
<keyword evidence="4" id="KW-0633">Potassium transport</keyword>
<feature type="transmembrane region" description="Helical" evidence="10">
    <location>
        <begin position="25"/>
        <end position="43"/>
    </location>
</feature>
<evidence type="ECO:0000256" key="9">
    <source>
        <dbReference type="ARBA" id="ARBA00023136"/>
    </source>
</evidence>
<comment type="subcellular location">
    <subcellularLocation>
        <location evidence="1">Cell membrane</location>
        <topology evidence="1">Multi-pass membrane protein</topology>
    </subcellularLocation>
</comment>
<accession>A0A3G3JTV8</accession>
<keyword evidence="6" id="KW-0630">Potassium</keyword>
<keyword evidence="8" id="KW-0406">Ion transport</keyword>
<dbReference type="PROSITE" id="PS00141">
    <property type="entry name" value="ASP_PROTEASE"/>
    <property type="match status" value="1"/>
</dbReference>
<dbReference type="Pfam" id="PF02386">
    <property type="entry name" value="TrkH"/>
    <property type="match status" value="1"/>
</dbReference>
<feature type="transmembrane region" description="Helical" evidence="10">
    <location>
        <begin position="141"/>
        <end position="161"/>
    </location>
</feature>
<dbReference type="NCBIfam" id="TIGR00933">
    <property type="entry name" value="2a38"/>
    <property type="match status" value="1"/>
</dbReference>
<dbReference type="EMBL" id="CP033433">
    <property type="protein sequence ID" value="AYQ71663.1"/>
    <property type="molecule type" value="Genomic_DNA"/>
</dbReference>
<dbReference type="Proteomes" id="UP000269097">
    <property type="component" value="Chromosome"/>
</dbReference>